<organism evidence="4 5">
    <name type="scientific">Puccinia coronata f. sp. avenae</name>
    <dbReference type="NCBI Taxonomy" id="200324"/>
    <lineage>
        <taxon>Eukaryota</taxon>
        <taxon>Fungi</taxon>
        <taxon>Dikarya</taxon>
        <taxon>Basidiomycota</taxon>
        <taxon>Pucciniomycotina</taxon>
        <taxon>Pucciniomycetes</taxon>
        <taxon>Pucciniales</taxon>
        <taxon>Pucciniaceae</taxon>
        <taxon>Puccinia</taxon>
    </lineage>
</organism>
<evidence type="ECO:0000313" key="5">
    <source>
        <dbReference type="Proteomes" id="UP000235392"/>
    </source>
</evidence>
<dbReference type="InterPro" id="IPR040442">
    <property type="entry name" value="Pyrv_kinase-like_dom_sf"/>
</dbReference>
<dbReference type="EC" id="4.1.3.30" evidence="2"/>
<comment type="caution">
    <text evidence="4">The sequence shown here is derived from an EMBL/GenBank/DDBJ whole genome shotgun (WGS) entry which is preliminary data.</text>
</comment>
<dbReference type="Gene3D" id="3.20.20.60">
    <property type="entry name" value="Phosphoenolpyruvate-binding domains"/>
    <property type="match status" value="1"/>
</dbReference>
<evidence type="ECO:0000256" key="3">
    <source>
        <dbReference type="ARBA" id="ARBA00023239"/>
    </source>
</evidence>
<gene>
    <name evidence="4" type="ORF">PCASD_08031</name>
</gene>
<dbReference type="InterPro" id="IPR015813">
    <property type="entry name" value="Pyrv/PenolPyrv_kinase-like_dom"/>
</dbReference>
<dbReference type="SUPFAM" id="SSF51621">
    <property type="entry name" value="Phosphoenolpyruvate/pyruvate domain"/>
    <property type="match status" value="1"/>
</dbReference>
<evidence type="ECO:0000256" key="2">
    <source>
        <dbReference type="ARBA" id="ARBA00012260"/>
    </source>
</evidence>
<dbReference type="Proteomes" id="UP000235392">
    <property type="component" value="Unassembled WGS sequence"/>
</dbReference>
<proteinExistence type="inferred from homology"/>
<accession>A0A2N5UNT2</accession>
<evidence type="ECO:0000256" key="1">
    <source>
        <dbReference type="ARBA" id="ARBA00005704"/>
    </source>
</evidence>
<protein>
    <recommendedName>
        <fullName evidence="2">methylisocitrate lyase</fullName>
        <ecNumber evidence="2">4.1.3.30</ecNumber>
    </recommendedName>
</protein>
<dbReference type="GO" id="GO:0019629">
    <property type="term" value="P:propionate catabolic process, 2-methylcitrate cycle"/>
    <property type="evidence" value="ECO:0007669"/>
    <property type="project" value="TreeGrafter"/>
</dbReference>
<dbReference type="PANTHER" id="PTHR21631">
    <property type="entry name" value="ISOCITRATE LYASE/MALATE SYNTHASE"/>
    <property type="match status" value="1"/>
</dbReference>
<dbReference type="AlphaFoldDB" id="A0A2N5UNT2"/>
<dbReference type="Pfam" id="PF00463">
    <property type="entry name" value="ICL"/>
    <property type="match status" value="1"/>
</dbReference>
<keyword evidence="3" id="KW-0456">Lyase</keyword>
<sequence>MTKWGTESQTPGSLWLPGYRTHGAKLAVLTGSIQEWFDSPRFADTQRSYSAELIATKRGSLPGHKHSYANLQARKLHKLLLDAQDTHQPVMTMGALDPVQQSQMAHHLPVVNVSGWGASSTFVPGTHEVGPDLANYPYHTVPAAVQRLVKAQQLHERKEWNQQCLERGKGQAPVDYLKPIIADGDNSHHSELSYPLC</sequence>
<dbReference type="GO" id="GO:0046421">
    <property type="term" value="F:methylisocitrate lyase activity"/>
    <property type="evidence" value="ECO:0007669"/>
    <property type="project" value="UniProtKB-EC"/>
</dbReference>
<comment type="similarity">
    <text evidence="1">Belongs to the isocitrate lyase/PEP mutase superfamily. Isocitrate lyase family.</text>
</comment>
<dbReference type="PANTHER" id="PTHR21631:SF13">
    <property type="entry name" value="MITOCHONDRIAL 2-METHYLISOCITRATE LYASE ICL2"/>
    <property type="match status" value="1"/>
</dbReference>
<name>A0A2N5UNT2_9BASI</name>
<reference evidence="4 5" key="1">
    <citation type="submission" date="2017-11" db="EMBL/GenBank/DDBJ databases">
        <title>De novo assembly and phasing of dikaryotic genomes from two isolates of Puccinia coronata f. sp. avenae, the causal agent of oat crown rust.</title>
        <authorList>
            <person name="Miller M.E."/>
            <person name="Zhang Y."/>
            <person name="Omidvar V."/>
            <person name="Sperschneider J."/>
            <person name="Schwessinger B."/>
            <person name="Raley C."/>
            <person name="Palmer J.M."/>
            <person name="Garnica D."/>
            <person name="Upadhyaya N."/>
            <person name="Rathjen J."/>
            <person name="Taylor J.M."/>
            <person name="Park R.F."/>
            <person name="Dodds P.N."/>
            <person name="Hirsch C.D."/>
            <person name="Kianian S.F."/>
            <person name="Figueroa M."/>
        </authorList>
    </citation>
    <scope>NUCLEOTIDE SEQUENCE [LARGE SCALE GENOMIC DNA]</scope>
    <source>
        <strain evidence="4">12SD80</strain>
    </source>
</reference>
<dbReference type="GO" id="GO:0004451">
    <property type="term" value="F:isocitrate lyase activity"/>
    <property type="evidence" value="ECO:0007669"/>
    <property type="project" value="InterPro"/>
</dbReference>
<evidence type="ECO:0000313" key="4">
    <source>
        <dbReference type="EMBL" id="PLW39420.1"/>
    </source>
</evidence>
<dbReference type="EMBL" id="PGCI01000115">
    <property type="protein sequence ID" value="PLW39420.1"/>
    <property type="molecule type" value="Genomic_DNA"/>
</dbReference>
<dbReference type="GO" id="GO:0005759">
    <property type="term" value="C:mitochondrial matrix"/>
    <property type="evidence" value="ECO:0007669"/>
    <property type="project" value="TreeGrafter"/>
</dbReference>
<dbReference type="InterPro" id="IPR006254">
    <property type="entry name" value="Isocitrate_lyase"/>
</dbReference>